<evidence type="ECO:0000256" key="7">
    <source>
        <dbReference type="ARBA" id="ARBA00023136"/>
    </source>
</evidence>
<dbReference type="GeneID" id="14536655"/>
<gene>
    <name evidence="10" type="primary">GP53</name>
</gene>
<evidence type="ECO:0000256" key="1">
    <source>
        <dbReference type="ARBA" id="ARBA00022553"/>
    </source>
</evidence>
<evidence type="ECO:0000313" key="10">
    <source>
        <dbReference type="EMBL" id="BAJ78521.1"/>
    </source>
</evidence>
<dbReference type="RefSeq" id="YP_007417828.1">
    <property type="nucleotide sequence ID" value="NC_020231.1"/>
</dbReference>
<evidence type="ECO:0000256" key="6">
    <source>
        <dbReference type="ARBA" id="ARBA00022870"/>
    </source>
</evidence>
<keyword evidence="1" id="KW-0597">Phosphoprotein</keyword>
<reference evidence="10 11" key="1">
    <citation type="journal article" date="2011" name="J. Gen. Virol.">
        <title>Re-evaluation of the genome sequence of guinea pig cytomegalovirus.</title>
        <authorList>
            <person name="Kanai K."/>
            <person name="Yamada S."/>
            <person name="Yamamoto Y."/>
            <person name="Fukui Y."/>
            <person name="Kurane I."/>
            <person name="Inoue N."/>
        </authorList>
    </citation>
    <scope>NUCLEOTIDE SEQUENCE [LARGE SCALE GENOMIC DNA]</scope>
    <source>
        <strain evidence="10">22122</strain>
    </source>
</reference>
<feature type="region of interest" description="Disordered" evidence="8">
    <location>
        <begin position="1"/>
        <end position="33"/>
    </location>
</feature>
<organismHost>
    <name type="scientific">Cavia porcellus</name>
    <name type="common">Guinea pig</name>
    <dbReference type="NCBI Taxonomy" id="10141"/>
</organismHost>
<dbReference type="EMBL" id="AB592928">
    <property type="protein sequence ID" value="BAJ78521.1"/>
    <property type="molecule type" value="Genomic_DNA"/>
</dbReference>
<dbReference type="Proteomes" id="UP000102041">
    <property type="component" value="Segment"/>
</dbReference>
<protein>
    <submittedName>
        <fullName evidence="9 10">GP53</fullName>
    </submittedName>
</protein>
<keyword evidence="7" id="KW-0472">Membrane</keyword>
<keyword evidence="2" id="KW-1048">Host nucleus</keyword>
<keyword evidence="5" id="KW-0862">Zinc</keyword>
<evidence type="ECO:0000256" key="5">
    <source>
        <dbReference type="ARBA" id="ARBA00022833"/>
    </source>
</evidence>
<evidence type="ECO:0000256" key="2">
    <source>
        <dbReference type="ARBA" id="ARBA00022562"/>
    </source>
</evidence>
<reference evidence="9 12" key="2">
    <citation type="journal article" date="2013" name="Genome Announc.">
        <title>Complete genome sequence of pathogenic Guinea pig cytomegalovirus from salivary gland homogenates of infected animals.</title>
        <authorList>
            <person name="Yang D."/>
            <person name="Tamburro K."/>
            <person name="Dittmer D."/>
            <person name="Cui X."/>
            <person name="McVoy M.A."/>
            <person name="Hernandez-Alvarado N."/>
            <person name="Schleiss M.R."/>
        </authorList>
    </citation>
    <scope>NUCLEOTIDE SEQUENCE [LARGE SCALE GENOMIC DNA]</scope>
    <source>
        <strain evidence="9">21222</strain>
    </source>
</reference>
<dbReference type="Proteomes" id="UP000132784">
    <property type="component" value="Segment"/>
</dbReference>
<dbReference type="KEGG" id="vg:14536655"/>
<feature type="compositionally biased region" description="Basic and acidic residues" evidence="8">
    <location>
        <begin position="1"/>
        <end position="14"/>
    </location>
</feature>
<keyword evidence="6" id="KW-1043">Host membrane</keyword>
<accession>B7TPX1</accession>
<keyword evidence="4" id="KW-0863">Zinc-finger</keyword>
<evidence type="ECO:0000313" key="9">
    <source>
        <dbReference type="EMBL" id="AGE11532.1"/>
    </source>
</evidence>
<keyword evidence="12" id="KW-1185">Reference proteome</keyword>
<dbReference type="EMBL" id="KC503762">
    <property type="protein sequence ID" value="AGE11532.1"/>
    <property type="molecule type" value="Genomic_DNA"/>
</dbReference>
<proteinExistence type="predicted"/>
<dbReference type="GO" id="GO:0046765">
    <property type="term" value="P:viral budding from nuclear membrane"/>
    <property type="evidence" value="ECO:0007669"/>
    <property type="project" value="InterPro"/>
</dbReference>
<evidence type="ECO:0000313" key="12">
    <source>
        <dbReference type="Proteomes" id="UP000132784"/>
    </source>
</evidence>
<organism evidence="10 11">
    <name type="scientific">Guinea pig cytomegalovirus (strain 22122)</name>
    <name type="common">GPCMV</name>
    <dbReference type="NCBI Taxonomy" id="103920"/>
    <lineage>
        <taxon>Viruses</taxon>
        <taxon>Duplodnaviria</taxon>
        <taxon>Heunggongvirae</taxon>
        <taxon>Peploviricota</taxon>
        <taxon>Herviviricetes</taxon>
        <taxon>Herpesvirales</taxon>
        <taxon>Orthoherpesviridae</taxon>
        <taxon>Betaherpesvirinae</taxon>
        <taxon>Quwivirus</taxon>
        <taxon>Quwivirus caviidbeta2</taxon>
    </lineage>
</organism>
<dbReference type="Pfam" id="PF02718">
    <property type="entry name" value="Herpes_UL31"/>
    <property type="match status" value="1"/>
</dbReference>
<evidence type="ECO:0000256" key="4">
    <source>
        <dbReference type="ARBA" id="ARBA00022771"/>
    </source>
</evidence>
<dbReference type="InterPro" id="IPR021152">
    <property type="entry name" value="Herpes_UL31"/>
</dbReference>
<evidence type="ECO:0000256" key="3">
    <source>
        <dbReference type="ARBA" id="ARBA00022723"/>
    </source>
</evidence>
<feature type="region of interest" description="Disordered" evidence="8">
    <location>
        <begin position="49"/>
        <end position="69"/>
    </location>
</feature>
<sequence>MSEPKQPDRHHSTTRDTSVPRTPQKCRERVASLSRHRLTPREFAFSPYRNYHVPGPSPRTRSRLSTPYRDRRESIPRPVCDGGCEDIQHLSLKQLHAVFREFPELEKKYLDIMKMPITGKEPISLPFDFHSHRQYTCLDLSPYGNDQISKSACVSCRDNNTSLATASDAMVEFLNQPMNTMKHRKFYYAFRKDTETMKLSGSHPQLFQLYYLVNTTIPEMTPLILNKENMLHMYLIFDRTELHIPCDCIIQMLIAAKDNYSVSLDIIHDHVVIVVTCIRETQPTIKIDTLTLQRKIDELEVPPEITAKFEQYAKIINSEDRHYISSYP</sequence>
<dbReference type="GO" id="GO:0008270">
    <property type="term" value="F:zinc ion binding"/>
    <property type="evidence" value="ECO:0007669"/>
    <property type="project" value="UniProtKB-KW"/>
</dbReference>
<dbReference type="OrthoDB" id="10697at10239"/>
<evidence type="ECO:0000256" key="8">
    <source>
        <dbReference type="SAM" id="MobiDB-lite"/>
    </source>
</evidence>
<keyword evidence="3" id="KW-0479">Metal-binding</keyword>
<evidence type="ECO:0000313" key="11">
    <source>
        <dbReference type="Proteomes" id="UP000102041"/>
    </source>
</evidence>
<name>B7TPX1_GPCMV</name>